<accession>A0A365Y4G4</accession>
<evidence type="ECO:0000313" key="1">
    <source>
        <dbReference type="EMBL" id="RBL93487.1"/>
    </source>
</evidence>
<dbReference type="Pfam" id="PF10652">
    <property type="entry name" value="DUF2480"/>
    <property type="match status" value="1"/>
</dbReference>
<sequence>MDEIINKVAQSGLETIDLENYFPKGETIIFDMKDYLFMGMILKEKDFRAAMQSLDWEQFRGKNVGLVCTADAVIPLWAYMLVMTNLEPVAAYAAFGDADFIYKTLYLKNLSTIDVTSFTDKRIVIKGCGDKRVGEVAYAEITRLLRPVAKSIMYGEACSSVPVYKKKV</sequence>
<dbReference type="AlphaFoldDB" id="A0A365Y4G4"/>
<name>A0A365Y4G4_9BACT</name>
<dbReference type="InterPro" id="IPR018914">
    <property type="entry name" value="DUF2480"/>
</dbReference>
<gene>
    <name evidence="1" type="ORF">DF182_13310</name>
</gene>
<dbReference type="OrthoDB" id="9803040at2"/>
<comment type="caution">
    <text evidence="1">The sequence shown here is derived from an EMBL/GenBank/DDBJ whole genome shotgun (WGS) entry which is preliminary data.</text>
</comment>
<keyword evidence="2" id="KW-1185">Reference proteome</keyword>
<reference evidence="1 2" key="1">
    <citation type="submission" date="2018-05" db="EMBL/GenBank/DDBJ databases">
        <title>Chitinophaga sp. K3CV102501T nov., isolated from isolated from a monsoon evergreen broad-leaved forest soil.</title>
        <authorList>
            <person name="Lv Y."/>
        </authorList>
    </citation>
    <scope>NUCLEOTIDE SEQUENCE [LARGE SCALE GENOMIC DNA]</scope>
    <source>
        <strain evidence="1 2">GDMCC 1.1325</strain>
    </source>
</reference>
<dbReference type="RefSeq" id="WP_113616086.1">
    <property type="nucleotide sequence ID" value="NZ_QFFJ01000001.1"/>
</dbReference>
<proteinExistence type="predicted"/>
<organism evidence="1 2">
    <name type="scientific">Chitinophaga flava</name>
    <dbReference type="NCBI Taxonomy" id="2259036"/>
    <lineage>
        <taxon>Bacteria</taxon>
        <taxon>Pseudomonadati</taxon>
        <taxon>Bacteroidota</taxon>
        <taxon>Chitinophagia</taxon>
        <taxon>Chitinophagales</taxon>
        <taxon>Chitinophagaceae</taxon>
        <taxon>Chitinophaga</taxon>
    </lineage>
</organism>
<evidence type="ECO:0000313" key="2">
    <source>
        <dbReference type="Proteomes" id="UP000253410"/>
    </source>
</evidence>
<evidence type="ECO:0008006" key="3">
    <source>
        <dbReference type="Google" id="ProtNLM"/>
    </source>
</evidence>
<protein>
    <recommendedName>
        <fullName evidence="3">DUF2480 domain-containing protein</fullName>
    </recommendedName>
</protein>
<dbReference type="EMBL" id="QFFJ01000001">
    <property type="protein sequence ID" value="RBL93487.1"/>
    <property type="molecule type" value="Genomic_DNA"/>
</dbReference>
<dbReference type="Proteomes" id="UP000253410">
    <property type="component" value="Unassembled WGS sequence"/>
</dbReference>